<sequence length="142" mass="16275">MDESNDEARRKDWTFQLNPPTIVCLFYLMTWFAGVTAIVGVILAYVFRRTESEESWERSHYDFHIRTFWMAAFGLSACIAGFFAMIFGVPDPDSDDWRLLAGMVACFGVGLLLVLLLLVRCAFALINAQRALPMPNPRTWWV</sequence>
<evidence type="ECO:0008006" key="4">
    <source>
        <dbReference type="Google" id="ProtNLM"/>
    </source>
</evidence>
<keyword evidence="1" id="KW-0472">Membrane</keyword>
<keyword evidence="1" id="KW-1133">Transmembrane helix</keyword>
<keyword evidence="3" id="KW-1185">Reference proteome</keyword>
<gene>
    <name evidence="2" type="ORF">GRI89_09385</name>
</gene>
<evidence type="ECO:0000313" key="2">
    <source>
        <dbReference type="EMBL" id="MXO59750.1"/>
    </source>
</evidence>
<reference evidence="2 3" key="1">
    <citation type="submission" date="2019-12" db="EMBL/GenBank/DDBJ databases">
        <title>Genomic-based taxomic classification of the family Erythrobacteraceae.</title>
        <authorList>
            <person name="Xu L."/>
        </authorList>
    </citation>
    <scope>NUCLEOTIDE SEQUENCE [LARGE SCALE GENOMIC DNA]</scope>
    <source>
        <strain evidence="2 3">MCCC 1K01500</strain>
    </source>
</reference>
<dbReference type="AlphaFoldDB" id="A0A6I4SX95"/>
<feature type="transmembrane region" description="Helical" evidence="1">
    <location>
        <begin position="20"/>
        <end position="47"/>
    </location>
</feature>
<accession>A0A6I4SX95</accession>
<dbReference type="Proteomes" id="UP000433652">
    <property type="component" value="Unassembled WGS sequence"/>
</dbReference>
<evidence type="ECO:0000313" key="3">
    <source>
        <dbReference type="Proteomes" id="UP000433652"/>
    </source>
</evidence>
<feature type="transmembrane region" description="Helical" evidence="1">
    <location>
        <begin position="68"/>
        <end position="87"/>
    </location>
</feature>
<protein>
    <recommendedName>
        <fullName evidence="4">Transmembrane protein</fullName>
    </recommendedName>
</protein>
<name>A0A6I4SX95_9SPHN</name>
<organism evidence="2 3">
    <name type="scientific">Croceibacterium salegens</name>
    <dbReference type="NCBI Taxonomy" id="1737568"/>
    <lineage>
        <taxon>Bacteria</taxon>
        <taxon>Pseudomonadati</taxon>
        <taxon>Pseudomonadota</taxon>
        <taxon>Alphaproteobacteria</taxon>
        <taxon>Sphingomonadales</taxon>
        <taxon>Erythrobacteraceae</taxon>
        <taxon>Croceibacterium</taxon>
    </lineage>
</organism>
<dbReference type="EMBL" id="WTYM01000038">
    <property type="protein sequence ID" value="MXO59750.1"/>
    <property type="molecule type" value="Genomic_DNA"/>
</dbReference>
<dbReference type="OrthoDB" id="5405464at2"/>
<proteinExistence type="predicted"/>
<feature type="transmembrane region" description="Helical" evidence="1">
    <location>
        <begin position="99"/>
        <end position="126"/>
    </location>
</feature>
<keyword evidence="1" id="KW-0812">Transmembrane</keyword>
<comment type="caution">
    <text evidence="2">The sequence shown here is derived from an EMBL/GenBank/DDBJ whole genome shotgun (WGS) entry which is preliminary data.</text>
</comment>
<evidence type="ECO:0000256" key="1">
    <source>
        <dbReference type="SAM" id="Phobius"/>
    </source>
</evidence>
<dbReference type="RefSeq" id="WP_159794482.1">
    <property type="nucleotide sequence ID" value="NZ_WTYM01000038.1"/>
</dbReference>